<dbReference type="RefSeq" id="WP_185008728.1">
    <property type="nucleotide sequence ID" value="NZ_BAAAUI010000084.1"/>
</dbReference>
<evidence type="ECO:0000313" key="1">
    <source>
        <dbReference type="EMBL" id="MBB4681849.1"/>
    </source>
</evidence>
<name>A0A7W7G050_9PSEU</name>
<gene>
    <name evidence="1" type="ORF">HNR67_007967</name>
</gene>
<evidence type="ECO:0000313" key="2">
    <source>
        <dbReference type="Proteomes" id="UP000533598"/>
    </source>
</evidence>
<keyword evidence="2" id="KW-1185">Reference proteome</keyword>
<dbReference type="Proteomes" id="UP000533598">
    <property type="component" value="Unassembled WGS sequence"/>
</dbReference>
<dbReference type="EMBL" id="JACHMH010000001">
    <property type="protein sequence ID" value="MBB4681849.1"/>
    <property type="molecule type" value="Genomic_DNA"/>
</dbReference>
<comment type="caution">
    <text evidence="1">The sequence shown here is derived from an EMBL/GenBank/DDBJ whole genome shotgun (WGS) entry which is preliminary data.</text>
</comment>
<protein>
    <submittedName>
        <fullName evidence="1">Antitoxin component of MazEF toxin-antitoxin module</fullName>
    </submittedName>
</protein>
<proteinExistence type="predicted"/>
<reference evidence="1 2" key="1">
    <citation type="submission" date="2020-08" db="EMBL/GenBank/DDBJ databases">
        <title>Sequencing the genomes of 1000 actinobacteria strains.</title>
        <authorList>
            <person name="Klenk H.-P."/>
        </authorList>
    </citation>
    <scope>NUCLEOTIDE SEQUENCE [LARGE SCALE GENOMIC DNA]</scope>
    <source>
        <strain evidence="1 2">DSM 44230</strain>
    </source>
</reference>
<sequence length="151" mass="15901">MRREVGGRLPVASRIVAALVPQARAAPSVPTLSLAELAALPSDASMAYGMSTVDQSGRVADRAVLRALRWRQGDILDLQVLGQALVVQTSERGQARVVGGPAVAIPAYLRGRIGLRTGDRVLLAGAPEHGVLLVLTTALLDSLLVSHWQGR</sequence>
<accession>A0A7W7G050</accession>
<organism evidence="1 2">
    <name type="scientific">Crossiella cryophila</name>
    <dbReference type="NCBI Taxonomy" id="43355"/>
    <lineage>
        <taxon>Bacteria</taxon>
        <taxon>Bacillati</taxon>
        <taxon>Actinomycetota</taxon>
        <taxon>Actinomycetes</taxon>
        <taxon>Pseudonocardiales</taxon>
        <taxon>Pseudonocardiaceae</taxon>
        <taxon>Crossiella</taxon>
    </lineage>
</organism>
<dbReference type="AlphaFoldDB" id="A0A7W7G050"/>